<accession>A0A8S5Q9W3</accession>
<name>A0A8S5Q9W3_9CAUD</name>
<feature type="region of interest" description="Disordered" evidence="1">
    <location>
        <begin position="319"/>
        <end position="341"/>
    </location>
</feature>
<evidence type="ECO:0000256" key="1">
    <source>
        <dbReference type="SAM" id="MobiDB-lite"/>
    </source>
</evidence>
<protein>
    <submittedName>
        <fullName evidence="2">Uncharacterized protein</fullName>
    </submittedName>
</protein>
<reference evidence="2" key="1">
    <citation type="journal article" date="2021" name="Proc. Natl. Acad. Sci. U.S.A.">
        <title>A Catalog of Tens of Thousands of Viruses from Human Metagenomes Reveals Hidden Associations with Chronic Diseases.</title>
        <authorList>
            <person name="Tisza M.J."/>
            <person name="Buck C.B."/>
        </authorList>
    </citation>
    <scope>NUCLEOTIDE SEQUENCE</scope>
    <source>
        <strain evidence="2">Ctsfx1</strain>
    </source>
</reference>
<proteinExistence type="predicted"/>
<organism evidence="2">
    <name type="scientific">Podoviridae sp. ctsfx1</name>
    <dbReference type="NCBI Taxonomy" id="2825281"/>
    <lineage>
        <taxon>Viruses</taxon>
        <taxon>Duplodnaviria</taxon>
        <taxon>Heunggongvirae</taxon>
        <taxon>Uroviricota</taxon>
        <taxon>Caudoviricetes</taxon>
    </lineage>
</organism>
<feature type="compositionally biased region" description="Polar residues" evidence="1">
    <location>
        <begin position="327"/>
        <end position="341"/>
    </location>
</feature>
<sequence length="341" mass="37820">MALLEYLNKPVPAPASINEAISPAVPEGHTVSEIRPAIAPATPEPNYADAIGQKGLYGFFKDFYQKPDLEKEEKITRRERALSLLGDIANLGGQMFASSKGARQFAPINSQVPKYNERLQRIRDAKRTNDADFQNKSLSMIFKDYEGKRAEDLYKRQQEAAKASMEFKYQRDLTLKQIDQAFQVGMLDAKGKQALSQQAARAKDAKELAALNHKYRLSEIKTKDNSNSSKIMDSAIGGDGNVYTRSTRLTPNEAQQIVLGSGMGEEDLAPFLSHERDNMGNITKTKTDWQAAAAYALQNGMIPAEELKSRGFKLGGATDKKEVAPWVSNNQSSNNKAPWLK</sequence>
<evidence type="ECO:0000313" key="2">
    <source>
        <dbReference type="EMBL" id="DAE15706.1"/>
    </source>
</evidence>
<dbReference type="EMBL" id="BK015610">
    <property type="protein sequence ID" value="DAE15706.1"/>
    <property type="molecule type" value="Genomic_DNA"/>
</dbReference>